<dbReference type="PROSITE" id="PS00061">
    <property type="entry name" value="ADH_SHORT"/>
    <property type="match status" value="1"/>
</dbReference>
<evidence type="ECO:0000256" key="1">
    <source>
        <dbReference type="ARBA" id="ARBA00006484"/>
    </source>
</evidence>
<dbReference type="STRING" id="1494590.ATN84_01855"/>
<dbReference type="FunFam" id="3.40.50.720:FF:000084">
    <property type="entry name" value="Short-chain dehydrogenase reductase"/>
    <property type="match status" value="1"/>
</dbReference>
<evidence type="ECO:0000256" key="2">
    <source>
        <dbReference type="ARBA" id="ARBA00023002"/>
    </source>
</evidence>
<dbReference type="Gene3D" id="3.40.50.720">
    <property type="entry name" value="NAD(P)-binding Rossmann-like Domain"/>
    <property type="match status" value="1"/>
</dbReference>
<gene>
    <name evidence="3" type="ORF">ATN84_01855</name>
</gene>
<evidence type="ECO:0000313" key="4">
    <source>
        <dbReference type="Proteomes" id="UP000070107"/>
    </source>
</evidence>
<comment type="caution">
    <text evidence="3">The sequence shown here is derived from an EMBL/GenBank/DDBJ whole genome shotgun (WGS) entry which is preliminary data.</text>
</comment>
<dbReference type="PANTHER" id="PTHR42760">
    <property type="entry name" value="SHORT-CHAIN DEHYDROGENASES/REDUCTASES FAMILY MEMBER"/>
    <property type="match status" value="1"/>
</dbReference>
<dbReference type="PRINTS" id="PR00080">
    <property type="entry name" value="SDRFAMILY"/>
</dbReference>
<proteinExistence type="inferred from homology"/>
<dbReference type="EMBL" id="LNTU01000001">
    <property type="protein sequence ID" value="KXF78562.1"/>
    <property type="molecule type" value="Genomic_DNA"/>
</dbReference>
<dbReference type="AlphaFoldDB" id="A0A135HZD3"/>
<keyword evidence="4" id="KW-1185">Reference proteome</keyword>
<reference evidence="3 4" key="1">
    <citation type="submission" date="2015-11" db="EMBL/GenBank/DDBJ databases">
        <title>Draft genome sequence of Paramesorhizobium deserti A-3-E, a strain highly resistant to diverse beta-lactam antibiotics.</title>
        <authorList>
            <person name="Lv R."/>
            <person name="Yang X."/>
            <person name="Fang N."/>
            <person name="Guo J."/>
            <person name="Luo X."/>
            <person name="Peng F."/>
            <person name="Yang R."/>
            <person name="Cui Y."/>
            <person name="Fang C."/>
            <person name="Song Y."/>
        </authorList>
    </citation>
    <scope>NUCLEOTIDE SEQUENCE [LARGE SCALE GENOMIC DNA]</scope>
    <source>
        <strain evidence="3 4">A-3-E</strain>
    </source>
</reference>
<dbReference type="RefSeq" id="WP_068879831.1">
    <property type="nucleotide sequence ID" value="NZ_LNTU01000001.1"/>
</dbReference>
<name>A0A135HZD3_9HYPH</name>
<dbReference type="PANTHER" id="PTHR42760:SF133">
    <property type="entry name" value="3-OXOACYL-[ACYL-CARRIER-PROTEIN] REDUCTASE"/>
    <property type="match status" value="1"/>
</dbReference>
<dbReference type="PRINTS" id="PR00081">
    <property type="entry name" value="GDHRDH"/>
</dbReference>
<accession>A0A135HZD3</accession>
<dbReference type="InterPro" id="IPR002347">
    <property type="entry name" value="SDR_fam"/>
</dbReference>
<dbReference type="InterPro" id="IPR020904">
    <property type="entry name" value="Sc_DH/Rdtase_CS"/>
</dbReference>
<comment type="similarity">
    <text evidence="1">Belongs to the short-chain dehydrogenases/reductases (SDR) family.</text>
</comment>
<keyword evidence="2" id="KW-0560">Oxidoreductase</keyword>
<sequence length="258" mass="27032">MSGRTRPVALVTGARRGIGLAIAKALAGAGFDLAITDREADEASSAAVATLEALGAKTLFLVSDLADIGGHAATVERIIEHFGRIDCLVNNAGIASVQRGDFLELEPENFDTIVAVNLRGTVFFTQEALRMMLGAQPGDHPRSIINITSISAEMTSPERLDYCMTKAALAAFSQGLALRLAGTGIDCFEIRPGIIRSDMTAGVAEKYERLIGEGLVPVKRWGEPEDIGRIAAALASGAFSFATGSVINADGALSVSRL</sequence>
<dbReference type="Pfam" id="PF13561">
    <property type="entry name" value="adh_short_C2"/>
    <property type="match status" value="1"/>
</dbReference>
<protein>
    <submittedName>
        <fullName evidence="3">3-ketoacyl-ACP reductase</fullName>
    </submittedName>
</protein>
<dbReference type="GO" id="GO:0016616">
    <property type="term" value="F:oxidoreductase activity, acting on the CH-OH group of donors, NAD or NADP as acceptor"/>
    <property type="evidence" value="ECO:0007669"/>
    <property type="project" value="TreeGrafter"/>
</dbReference>
<dbReference type="Proteomes" id="UP000070107">
    <property type="component" value="Unassembled WGS sequence"/>
</dbReference>
<dbReference type="NCBIfam" id="NF009386">
    <property type="entry name" value="PRK12745.1"/>
    <property type="match status" value="1"/>
</dbReference>
<organism evidence="3 4">
    <name type="scientific">Paramesorhizobium deserti</name>
    <dbReference type="NCBI Taxonomy" id="1494590"/>
    <lineage>
        <taxon>Bacteria</taxon>
        <taxon>Pseudomonadati</taxon>
        <taxon>Pseudomonadota</taxon>
        <taxon>Alphaproteobacteria</taxon>
        <taxon>Hyphomicrobiales</taxon>
        <taxon>Phyllobacteriaceae</taxon>
        <taxon>Paramesorhizobium</taxon>
    </lineage>
</organism>
<evidence type="ECO:0000313" key="3">
    <source>
        <dbReference type="EMBL" id="KXF78562.1"/>
    </source>
</evidence>
<dbReference type="SUPFAM" id="SSF51735">
    <property type="entry name" value="NAD(P)-binding Rossmann-fold domains"/>
    <property type="match status" value="1"/>
</dbReference>
<dbReference type="OrthoDB" id="9803333at2"/>
<dbReference type="InterPro" id="IPR036291">
    <property type="entry name" value="NAD(P)-bd_dom_sf"/>
</dbReference>